<feature type="signal peptide" evidence="1">
    <location>
        <begin position="1"/>
        <end position="18"/>
    </location>
</feature>
<evidence type="ECO:0008006" key="4">
    <source>
        <dbReference type="Google" id="ProtNLM"/>
    </source>
</evidence>
<dbReference type="EMBL" id="SIYF01000165">
    <property type="protein sequence ID" value="TKK86676.1"/>
    <property type="molecule type" value="Genomic_DNA"/>
</dbReference>
<dbReference type="PROSITE" id="PS51257">
    <property type="entry name" value="PROKAR_LIPOPROTEIN"/>
    <property type="match status" value="1"/>
</dbReference>
<dbReference type="AlphaFoldDB" id="A0A4U3MFX5"/>
<keyword evidence="1" id="KW-0732">Signal</keyword>
<proteinExistence type="predicted"/>
<evidence type="ECO:0000256" key="1">
    <source>
        <dbReference type="SAM" id="SignalP"/>
    </source>
</evidence>
<evidence type="ECO:0000313" key="3">
    <source>
        <dbReference type="Proteomes" id="UP000305511"/>
    </source>
</evidence>
<gene>
    <name evidence="2" type="ORF">EY666_07605</name>
</gene>
<dbReference type="Proteomes" id="UP000305511">
    <property type="component" value="Unassembled WGS sequence"/>
</dbReference>
<protein>
    <recommendedName>
        <fullName evidence="4">Lipoprotein</fullName>
    </recommendedName>
</protein>
<accession>A0A4U3MFX5</accession>
<sequence>MKKRNIIFSMLLSCLVLAACDSSNEYETDRQSSSIENNQETSSSVILEETYQTNSMYDNQEKEVSSITEKQEQTLISYTQLDCEDRGYTLKYRGKDTWNVALNYINNKNRWIVTCNDVNYGRIKAIYEWDGEENSGATLIYLLVSGNELVNNLNN</sequence>
<name>A0A4U3MFX5_ENTFL</name>
<organism evidence="2 3">
    <name type="scientific">Enterococcus faecalis</name>
    <name type="common">Streptococcus faecalis</name>
    <dbReference type="NCBI Taxonomy" id="1351"/>
    <lineage>
        <taxon>Bacteria</taxon>
        <taxon>Bacillati</taxon>
        <taxon>Bacillota</taxon>
        <taxon>Bacilli</taxon>
        <taxon>Lactobacillales</taxon>
        <taxon>Enterococcaceae</taxon>
        <taxon>Enterococcus</taxon>
    </lineage>
</organism>
<reference evidence="2 3" key="1">
    <citation type="submission" date="2019-02" db="EMBL/GenBank/DDBJ databases">
        <title>Bacteria dissemination in different level of health care in South Africa: the effectiveness of infections prevention and control.</title>
        <authorList>
            <person name="Shobo C."/>
            <person name="Amoako D.G."/>
            <person name="Allam M."/>
            <person name="Ismail A."/>
            <person name="Bester L.A."/>
            <person name="Essack S.Y."/>
        </authorList>
    </citation>
    <scope>NUCLEOTIDE SEQUENCE [LARGE SCALE GENOMIC DNA]</scope>
    <source>
        <strain evidence="2 3">2SIL2</strain>
    </source>
</reference>
<comment type="caution">
    <text evidence="2">The sequence shown here is derived from an EMBL/GenBank/DDBJ whole genome shotgun (WGS) entry which is preliminary data.</text>
</comment>
<feature type="chain" id="PRO_5038989956" description="Lipoprotein" evidence="1">
    <location>
        <begin position="19"/>
        <end position="155"/>
    </location>
</feature>
<evidence type="ECO:0000313" key="2">
    <source>
        <dbReference type="EMBL" id="TKK86676.1"/>
    </source>
</evidence>
<dbReference type="RefSeq" id="WP_002364672.1">
    <property type="nucleotide sequence ID" value="NZ_CABGSY010000002.1"/>
</dbReference>